<organism evidence="1 2">
    <name type="scientific">Allacma fusca</name>
    <dbReference type="NCBI Taxonomy" id="39272"/>
    <lineage>
        <taxon>Eukaryota</taxon>
        <taxon>Metazoa</taxon>
        <taxon>Ecdysozoa</taxon>
        <taxon>Arthropoda</taxon>
        <taxon>Hexapoda</taxon>
        <taxon>Collembola</taxon>
        <taxon>Symphypleona</taxon>
        <taxon>Sminthuridae</taxon>
        <taxon>Allacma</taxon>
    </lineage>
</organism>
<gene>
    <name evidence="1" type="ORF">AFUS01_LOCUS32494</name>
</gene>
<evidence type="ECO:0000313" key="1">
    <source>
        <dbReference type="EMBL" id="CAG7822211.1"/>
    </source>
</evidence>
<keyword evidence="2" id="KW-1185">Reference proteome</keyword>
<protein>
    <submittedName>
        <fullName evidence="1">Uncharacterized protein</fullName>
    </submittedName>
</protein>
<comment type="caution">
    <text evidence="1">The sequence shown here is derived from an EMBL/GenBank/DDBJ whole genome shotgun (WGS) entry which is preliminary data.</text>
</comment>
<evidence type="ECO:0000313" key="2">
    <source>
        <dbReference type="Proteomes" id="UP000708208"/>
    </source>
</evidence>
<reference evidence="1" key="1">
    <citation type="submission" date="2021-06" db="EMBL/GenBank/DDBJ databases">
        <authorList>
            <person name="Hodson N. C."/>
            <person name="Mongue J. A."/>
            <person name="Jaron S. K."/>
        </authorList>
    </citation>
    <scope>NUCLEOTIDE SEQUENCE</scope>
</reference>
<dbReference type="Proteomes" id="UP000708208">
    <property type="component" value="Unassembled WGS sequence"/>
</dbReference>
<name>A0A8J2KVH4_9HEXA</name>
<dbReference type="AlphaFoldDB" id="A0A8J2KVH4"/>
<accession>A0A8J2KVH4</accession>
<dbReference type="EMBL" id="CAJVCH010525703">
    <property type="protein sequence ID" value="CAG7822211.1"/>
    <property type="molecule type" value="Genomic_DNA"/>
</dbReference>
<proteinExistence type="predicted"/>
<sequence length="66" mass="7637">MAWRVYANLNLIRNYDCFDFIQERAQPTFGRIRSNFPTKSFRSKGHGQFIRFGISDALAGYQASTV</sequence>